<feature type="transmembrane region" description="Helical" evidence="1">
    <location>
        <begin position="247"/>
        <end position="266"/>
    </location>
</feature>
<feature type="transmembrane region" description="Helical" evidence="1">
    <location>
        <begin position="79"/>
        <end position="102"/>
    </location>
</feature>
<dbReference type="InterPro" id="IPR036890">
    <property type="entry name" value="HATPase_C_sf"/>
</dbReference>
<feature type="transmembrane region" description="Helical" evidence="1">
    <location>
        <begin position="305"/>
        <end position="331"/>
    </location>
</feature>
<keyword evidence="1" id="KW-0812">Transmembrane</keyword>
<evidence type="ECO:0000259" key="2">
    <source>
        <dbReference type="Pfam" id="PF02518"/>
    </source>
</evidence>
<dbReference type="EMBL" id="CAEZVF010000055">
    <property type="protein sequence ID" value="CAB4620019.1"/>
    <property type="molecule type" value="Genomic_DNA"/>
</dbReference>
<feature type="transmembrane region" description="Helical" evidence="1">
    <location>
        <begin position="114"/>
        <end position="135"/>
    </location>
</feature>
<dbReference type="InterPro" id="IPR003594">
    <property type="entry name" value="HATPase_dom"/>
</dbReference>
<dbReference type="Gene3D" id="3.30.565.10">
    <property type="entry name" value="Histidine kinase-like ATPase, C-terminal domain"/>
    <property type="match status" value="1"/>
</dbReference>
<feature type="transmembrane region" description="Helical" evidence="1">
    <location>
        <begin position="45"/>
        <end position="67"/>
    </location>
</feature>
<evidence type="ECO:0000313" key="3">
    <source>
        <dbReference type="EMBL" id="CAB4620019.1"/>
    </source>
</evidence>
<sequence>MNDFRAAFRRIGTPDAITWTAFWVTFIAVIGGHFSAPNSSDHAPLRLLCLLIAHCAMFVPLVAWRWVLLRYHGRPRPWLTLFAFVFSSIARGLVLFFALRILADISNISLPARVIIATWTSMISLTFTALAVSSFRAAERDTQRLQGIRQSLKDASDRVSTQIKRRNENAIARVQERLTIAVSALDGVRTDEVALERLRYLAADVIRPMSHELARSSPTVTVPVSAPAITRAGWRATVEALSQRGQFLPVATATVIVLAYTPTAFLTLSGRALPTLASITAFSITLALGNRVLNWALPRSTPVRSAMLVMLVSIASSAPVVAIAGLVAIGGVVGRNITIGGIVFLPLAAIVGALISSRVSAQRRIANELEQLTRQLSQELVHLRQAQWYHERSLSRALHGDMQSAVTVAAIRLDRALADGAVPPELMAEIRESITGQIDVLSAAGPQPATIDQLASRLTTTWSRVCNVSLDIDETARAALDNDDILRSTVTEIMTEAVSNSIRHGDAKHVQITLDVDTSDQVRLRVDDDGVGQVPTNGQGLGSTFLDECTSGWSSKSSDLGHRLEARLPIKMPELAPADIPVAR</sequence>
<protein>
    <submittedName>
        <fullName evidence="3">Unannotated protein</fullName>
    </submittedName>
</protein>
<feature type="transmembrane region" description="Helical" evidence="1">
    <location>
        <begin position="272"/>
        <end position="293"/>
    </location>
</feature>
<organism evidence="3">
    <name type="scientific">freshwater metagenome</name>
    <dbReference type="NCBI Taxonomy" id="449393"/>
    <lineage>
        <taxon>unclassified sequences</taxon>
        <taxon>metagenomes</taxon>
        <taxon>ecological metagenomes</taxon>
    </lineage>
</organism>
<name>A0A6J6I7U9_9ZZZZ</name>
<accession>A0A6J6I7U9</accession>
<evidence type="ECO:0000256" key="1">
    <source>
        <dbReference type="SAM" id="Phobius"/>
    </source>
</evidence>
<gene>
    <name evidence="3" type="ORF">UFOPK1939_00495</name>
</gene>
<keyword evidence="1" id="KW-0472">Membrane</keyword>
<feature type="transmembrane region" description="Helical" evidence="1">
    <location>
        <begin position="12"/>
        <end position="33"/>
    </location>
</feature>
<keyword evidence="1" id="KW-1133">Transmembrane helix</keyword>
<reference evidence="3" key="1">
    <citation type="submission" date="2020-05" db="EMBL/GenBank/DDBJ databases">
        <authorList>
            <person name="Chiriac C."/>
            <person name="Salcher M."/>
            <person name="Ghai R."/>
            <person name="Kavagutti S V."/>
        </authorList>
    </citation>
    <scope>NUCLEOTIDE SEQUENCE</scope>
</reference>
<feature type="transmembrane region" description="Helical" evidence="1">
    <location>
        <begin position="337"/>
        <end position="355"/>
    </location>
</feature>
<dbReference type="AlphaFoldDB" id="A0A6J6I7U9"/>
<proteinExistence type="predicted"/>
<dbReference type="SUPFAM" id="SSF55874">
    <property type="entry name" value="ATPase domain of HSP90 chaperone/DNA topoisomerase II/histidine kinase"/>
    <property type="match status" value="1"/>
</dbReference>
<feature type="domain" description="Histidine kinase/HSP90-like ATPase" evidence="2">
    <location>
        <begin position="489"/>
        <end position="539"/>
    </location>
</feature>
<dbReference type="Pfam" id="PF02518">
    <property type="entry name" value="HATPase_c"/>
    <property type="match status" value="1"/>
</dbReference>